<dbReference type="Pfam" id="PF12833">
    <property type="entry name" value="HTH_18"/>
    <property type="match status" value="1"/>
</dbReference>
<name>V2Y477_9FIRM</name>
<dbReference type="InterPro" id="IPR053142">
    <property type="entry name" value="PchR_regulatory_protein"/>
</dbReference>
<keyword evidence="3" id="KW-0804">Transcription</keyword>
<dbReference type="RefSeq" id="WP_023355483.1">
    <property type="nucleotide sequence ID" value="NZ_KI535369.1"/>
</dbReference>
<keyword evidence="6" id="KW-1185">Reference proteome</keyword>
<dbReference type="STRING" id="592026.GCWU0000282_002637"/>
<dbReference type="PROSITE" id="PS01124">
    <property type="entry name" value="HTH_ARAC_FAMILY_2"/>
    <property type="match status" value="1"/>
</dbReference>
<gene>
    <name evidence="5" type="ORF">GCWU0000282_002637</name>
</gene>
<evidence type="ECO:0000313" key="5">
    <source>
        <dbReference type="EMBL" id="ESL02501.1"/>
    </source>
</evidence>
<dbReference type="OrthoDB" id="3177689at2"/>
<dbReference type="PRINTS" id="PR00032">
    <property type="entry name" value="HTHARAC"/>
</dbReference>
<dbReference type="GO" id="GO:0003700">
    <property type="term" value="F:DNA-binding transcription factor activity"/>
    <property type="evidence" value="ECO:0007669"/>
    <property type="project" value="InterPro"/>
</dbReference>
<evidence type="ECO:0000259" key="4">
    <source>
        <dbReference type="PROSITE" id="PS01124"/>
    </source>
</evidence>
<dbReference type="SUPFAM" id="SSF46689">
    <property type="entry name" value="Homeodomain-like"/>
    <property type="match status" value="2"/>
</dbReference>
<dbReference type="InterPro" id="IPR020449">
    <property type="entry name" value="Tscrpt_reg_AraC-type_HTH"/>
</dbReference>
<comment type="caution">
    <text evidence="5">The sequence shown here is derived from an EMBL/GenBank/DDBJ whole genome shotgun (WGS) entry which is preliminary data.</text>
</comment>
<proteinExistence type="predicted"/>
<dbReference type="EMBL" id="ACIL03000016">
    <property type="protein sequence ID" value="ESL02501.1"/>
    <property type="molecule type" value="Genomic_DNA"/>
</dbReference>
<dbReference type="InterPro" id="IPR009057">
    <property type="entry name" value="Homeodomain-like_sf"/>
</dbReference>
<dbReference type="eggNOG" id="COG2207">
    <property type="taxonomic scope" value="Bacteria"/>
</dbReference>
<accession>V2Y477</accession>
<dbReference type="InterPro" id="IPR018060">
    <property type="entry name" value="HTH_AraC"/>
</dbReference>
<dbReference type="Gene3D" id="1.10.10.60">
    <property type="entry name" value="Homeodomain-like"/>
    <property type="match status" value="2"/>
</dbReference>
<feature type="domain" description="HTH araC/xylS-type" evidence="4">
    <location>
        <begin position="216"/>
        <end position="314"/>
    </location>
</feature>
<dbReference type="GO" id="GO:0043565">
    <property type="term" value="F:sequence-specific DNA binding"/>
    <property type="evidence" value="ECO:0007669"/>
    <property type="project" value="InterPro"/>
</dbReference>
<dbReference type="AlphaFoldDB" id="V2Y477"/>
<evidence type="ECO:0000256" key="1">
    <source>
        <dbReference type="ARBA" id="ARBA00023015"/>
    </source>
</evidence>
<dbReference type="Proteomes" id="UP000018227">
    <property type="component" value="Unassembled WGS sequence"/>
</dbReference>
<dbReference type="SMART" id="SM00342">
    <property type="entry name" value="HTH_ARAC"/>
    <property type="match status" value="1"/>
</dbReference>
<organism evidence="5 6">
    <name type="scientific">Catonella morbi ATCC 51271</name>
    <dbReference type="NCBI Taxonomy" id="592026"/>
    <lineage>
        <taxon>Bacteria</taxon>
        <taxon>Bacillati</taxon>
        <taxon>Bacillota</taxon>
        <taxon>Clostridia</taxon>
        <taxon>Lachnospirales</taxon>
        <taxon>Lachnospiraceae</taxon>
        <taxon>Catonella</taxon>
    </lineage>
</organism>
<keyword evidence="2" id="KW-0238">DNA-binding</keyword>
<reference evidence="5 6" key="1">
    <citation type="submission" date="2013-06" db="EMBL/GenBank/DDBJ databases">
        <authorList>
            <person name="Weinstock G."/>
            <person name="Sodergren E."/>
            <person name="Clifton S."/>
            <person name="Fulton L."/>
            <person name="Fulton B."/>
            <person name="Courtney L."/>
            <person name="Fronick C."/>
            <person name="Harrison M."/>
            <person name="Strong C."/>
            <person name="Farmer C."/>
            <person name="Delahaunty K."/>
            <person name="Markovic C."/>
            <person name="Hall O."/>
            <person name="Minx P."/>
            <person name="Tomlinson C."/>
            <person name="Mitreva M."/>
            <person name="Nelson J."/>
            <person name="Hou S."/>
            <person name="Wollam A."/>
            <person name="Pepin K.H."/>
            <person name="Johnson M."/>
            <person name="Bhonagiri V."/>
            <person name="Nash W.E."/>
            <person name="Warren W."/>
            <person name="Chinwalla A."/>
            <person name="Mardis E.R."/>
            <person name="Wilson R.K."/>
        </authorList>
    </citation>
    <scope>NUCLEOTIDE SEQUENCE [LARGE SCALE GENOMIC DNA]</scope>
    <source>
        <strain evidence="5 6">ATCC 51271</strain>
    </source>
</reference>
<keyword evidence="1" id="KW-0805">Transcription regulation</keyword>
<evidence type="ECO:0000256" key="2">
    <source>
        <dbReference type="ARBA" id="ARBA00023125"/>
    </source>
</evidence>
<dbReference type="PANTHER" id="PTHR47893:SF1">
    <property type="entry name" value="REGULATORY PROTEIN PCHR"/>
    <property type="match status" value="1"/>
</dbReference>
<dbReference type="PANTHER" id="PTHR47893">
    <property type="entry name" value="REGULATORY PROTEIN PCHR"/>
    <property type="match status" value="1"/>
</dbReference>
<dbReference type="HOGENOM" id="CLU_052345_2_1_9"/>
<protein>
    <submittedName>
        <fullName evidence="5">Transcriptional regulator, AraC family</fullName>
    </submittedName>
</protein>
<evidence type="ECO:0000313" key="6">
    <source>
        <dbReference type="Proteomes" id="UP000018227"/>
    </source>
</evidence>
<sequence length="315" mass="36216">MKKGYQSFIEHTDSKLSKNKMSENAFFKTYQFSSDFGKGYTSIYDLDSYASICIAEHSYSQDFEYAIMSDEGVSIQQYDSIDSDRSYPNGDVYSGLQYIDYTTENEMQRYIIKKDTPAKVIGIQLMPEYYEVYLKKEFGVQDIDLKNLLQAFPKGINIPEISYIFNQIRNFKGNEISTKLFFKSKIDELTAIIIQKAEDLIHLSARVSQADRNTIAEIVGDVAENLTKNFSLSDLATASYMSVSKFKYVFKAVTGQTFSEYLIQKRMEYACELLIHSNLYAAEIANLVGYKNEGSFSAQFKKYMGMLPREYRVLT</sequence>
<evidence type="ECO:0000256" key="3">
    <source>
        <dbReference type="ARBA" id="ARBA00023163"/>
    </source>
</evidence>